<evidence type="ECO:0000313" key="1">
    <source>
        <dbReference type="EMBL" id="KAG0554091.1"/>
    </source>
</evidence>
<keyword evidence="2" id="KW-1185">Reference proteome</keyword>
<comment type="caution">
    <text evidence="1">The sequence shown here is derived from an EMBL/GenBank/DDBJ whole genome shotgun (WGS) entry which is preliminary data.</text>
</comment>
<name>A0A8T0G5B6_CERPU</name>
<dbReference type="AlphaFoldDB" id="A0A8T0G5B6"/>
<evidence type="ECO:0000313" key="2">
    <source>
        <dbReference type="Proteomes" id="UP000822688"/>
    </source>
</evidence>
<protein>
    <submittedName>
        <fullName evidence="1">Uncharacterized protein</fullName>
    </submittedName>
</protein>
<dbReference type="Proteomes" id="UP000822688">
    <property type="component" value="Chromosome 12"/>
</dbReference>
<reference evidence="1" key="1">
    <citation type="submission" date="2020-06" db="EMBL/GenBank/DDBJ databases">
        <title>WGS assembly of Ceratodon purpureus strain R40.</title>
        <authorList>
            <person name="Carey S.B."/>
            <person name="Jenkins J."/>
            <person name="Shu S."/>
            <person name="Lovell J.T."/>
            <person name="Sreedasyam A."/>
            <person name="Maumus F."/>
            <person name="Tiley G.P."/>
            <person name="Fernandez-Pozo N."/>
            <person name="Barry K."/>
            <person name="Chen C."/>
            <person name="Wang M."/>
            <person name="Lipzen A."/>
            <person name="Daum C."/>
            <person name="Saski C.A."/>
            <person name="Payton A.C."/>
            <person name="Mcbreen J.C."/>
            <person name="Conrad R.E."/>
            <person name="Kollar L.M."/>
            <person name="Olsson S."/>
            <person name="Huttunen S."/>
            <person name="Landis J.B."/>
            <person name="Wickett N.J."/>
            <person name="Johnson M.G."/>
            <person name="Rensing S.A."/>
            <person name="Grimwood J."/>
            <person name="Schmutz J."/>
            <person name="Mcdaniel S.F."/>
        </authorList>
    </citation>
    <scope>NUCLEOTIDE SEQUENCE</scope>
    <source>
        <strain evidence="1">R40</strain>
    </source>
</reference>
<proteinExistence type="predicted"/>
<sequence length="167" mass="19121">MSYEVIACHGVLQKLLSEVARGPDPWDYVFTDQSWEAPAICTFEDVDRARAVCKLWKNTVDASAEYATIRLARFEYAQVAADNWNEKAEFEAARFNMSWNIFSTSWVMAVPFSDARYRTLPLGSFTNSELLHLRERLSGPGNTPIWLEEGQKISNRPDIWVAQHSRA</sequence>
<organism evidence="1 2">
    <name type="scientific">Ceratodon purpureus</name>
    <name type="common">Fire moss</name>
    <name type="synonym">Dicranum purpureum</name>
    <dbReference type="NCBI Taxonomy" id="3225"/>
    <lineage>
        <taxon>Eukaryota</taxon>
        <taxon>Viridiplantae</taxon>
        <taxon>Streptophyta</taxon>
        <taxon>Embryophyta</taxon>
        <taxon>Bryophyta</taxon>
        <taxon>Bryophytina</taxon>
        <taxon>Bryopsida</taxon>
        <taxon>Dicranidae</taxon>
        <taxon>Pseudoditrichales</taxon>
        <taxon>Ditrichaceae</taxon>
        <taxon>Ceratodon</taxon>
    </lineage>
</organism>
<accession>A0A8T0G5B6</accession>
<dbReference type="EMBL" id="CM026433">
    <property type="protein sequence ID" value="KAG0554091.1"/>
    <property type="molecule type" value="Genomic_DNA"/>
</dbReference>
<gene>
    <name evidence="1" type="ORF">KC19_12G061700</name>
</gene>